<organism evidence="1 2">
    <name type="scientific">Pseudomonas phage PaP1</name>
    <dbReference type="NCBI Taxonomy" id="685892"/>
    <lineage>
        <taxon>Viruses</taxon>
        <taxon>Duplodnaviria</taxon>
        <taxon>Heunggongvirae</taxon>
        <taxon>Uroviricota</taxon>
        <taxon>Caudoviricetes</taxon>
        <taxon>Vandenendeviridae</taxon>
        <taxon>Skurskavirinae</taxon>
        <taxon>Pakpunavirus</taxon>
        <taxon>Pakpunavirus PaP1</taxon>
    </lineage>
</organism>
<proteinExistence type="predicted"/>
<dbReference type="Proteomes" id="UP000008424">
    <property type="component" value="Segment"/>
</dbReference>
<dbReference type="KEGG" id="vg:14296197"/>
<keyword evidence="2" id="KW-1185">Reference proteome</keyword>
<dbReference type="GeneID" id="14296197"/>
<dbReference type="OrthoDB" id="20155at10239"/>
<name>G0YVD3_9CAUD</name>
<reference evidence="1 2" key="1">
    <citation type="journal article" date="2013" name="PLoS ONE">
        <title>Genomic and Proteomic Analyses of the Terminally Redundant Genome of the Pseudomonas aeruginosa Phage PaP1: Establishment of Genus PaP1-Like Phages.</title>
        <authorList>
            <person name="Lu S."/>
            <person name="Le S."/>
            <person name="Tan Y."/>
            <person name="Zhu J."/>
            <person name="Li M."/>
            <person name="Rao X."/>
            <person name="Zou L."/>
            <person name="Li S."/>
            <person name="Wang J."/>
            <person name="Jin X."/>
            <person name="Huang G."/>
            <person name="Zhang L."/>
            <person name="Zhao X."/>
            <person name="Hu F."/>
        </authorList>
    </citation>
    <scope>NUCLEOTIDE SEQUENCE [LARGE SCALE GENOMIC DNA]</scope>
</reference>
<dbReference type="EMBL" id="HQ832595">
    <property type="protein sequence ID" value="AEK21670.1"/>
    <property type="molecule type" value="Genomic_DNA"/>
</dbReference>
<accession>G0YVD3</accession>
<sequence length="114" mass="12490">MDAPSMGIAPGGIVQYRARRTDCRSVYRSKNGMRGELMTVRVGDIVAIRGDIRKKLDGTCQYTPEQLVGGKFLKHAGTGEIWTGRVSKIQGDMAKVGGAWRGIEFYVLISEINA</sequence>
<evidence type="ECO:0000313" key="1">
    <source>
        <dbReference type="EMBL" id="AEK21670.1"/>
    </source>
</evidence>
<evidence type="ECO:0000313" key="2">
    <source>
        <dbReference type="Proteomes" id="UP000008424"/>
    </source>
</evidence>
<protein>
    <submittedName>
        <fullName evidence="1">Uncharacterized protein</fullName>
    </submittedName>
</protein>
<dbReference type="RefSeq" id="YP_007236541.1">
    <property type="nucleotide sequence ID" value="NC_019913.1"/>
</dbReference>
<gene>
    <name evidence="1" type="ORF">PaP1_gp130</name>
</gene>